<reference evidence="2 3" key="1">
    <citation type="submission" date="2023-06" db="EMBL/GenBank/DDBJ databases">
        <title>Alkalimonas sp., MEB004 an alkaliphilic bacterium isolated from Lonar Lake, India.</title>
        <authorList>
            <person name="Joshi A."/>
            <person name="Thite S."/>
        </authorList>
    </citation>
    <scope>NUCLEOTIDE SEQUENCE [LARGE SCALE GENOMIC DNA]</scope>
    <source>
        <strain evidence="2 3">MEB004</strain>
    </source>
</reference>
<dbReference type="InterPro" id="IPR000866">
    <property type="entry name" value="AhpC/TSA"/>
</dbReference>
<dbReference type="EMBL" id="JAUGZK010000003">
    <property type="protein sequence ID" value="MEE2023680.1"/>
    <property type="molecule type" value="Genomic_DNA"/>
</dbReference>
<dbReference type="Proteomes" id="UP001339167">
    <property type="component" value="Unassembled WGS sequence"/>
</dbReference>
<evidence type="ECO:0000313" key="2">
    <source>
        <dbReference type="EMBL" id="MEE2023680.1"/>
    </source>
</evidence>
<dbReference type="CDD" id="cd02966">
    <property type="entry name" value="TlpA_like_family"/>
    <property type="match status" value="1"/>
</dbReference>
<dbReference type="Gene3D" id="3.40.30.10">
    <property type="entry name" value="Glutaredoxin"/>
    <property type="match status" value="1"/>
</dbReference>
<accession>A0ABU7JEV2</accession>
<protein>
    <submittedName>
        <fullName evidence="2">TlpA disulfide reductase family protein</fullName>
    </submittedName>
</protein>
<keyword evidence="3" id="KW-1185">Reference proteome</keyword>
<proteinExistence type="predicted"/>
<feature type="domain" description="Thioredoxin" evidence="1">
    <location>
        <begin position="28"/>
        <end position="158"/>
    </location>
</feature>
<dbReference type="PANTHER" id="PTHR42852">
    <property type="entry name" value="THIOL:DISULFIDE INTERCHANGE PROTEIN DSBE"/>
    <property type="match status" value="1"/>
</dbReference>
<gene>
    <name evidence="2" type="ORF">QWF21_05420</name>
</gene>
<sequence>MTRSLLLHLIAVVLIVQAVSWFRERSLLPTETMAPMFYHSTLQHGWFSRDDLLGKPTVLYFFAPWCSVCKYSMPNLEAMQRDGWNIVAVALSYEDRSEVEAFVADLALSMPVVLGNDQLAQDYQIKGFPTYYVLDSEARVQRKSLGWSSRLGLELRVR</sequence>
<dbReference type="InterPro" id="IPR013766">
    <property type="entry name" value="Thioredoxin_domain"/>
</dbReference>
<organism evidence="2 3">
    <name type="scientific">Alkalimonas mucilaginosa</name>
    <dbReference type="NCBI Taxonomy" id="3057676"/>
    <lineage>
        <taxon>Bacteria</taxon>
        <taxon>Pseudomonadati</taxon>
        <taxon>Pseudomonadota</taxon>
        <taxon>Gammaproteobacteria</taxon>
        <taxon>Alkalimonas</taxon>
    </lineage>
</organism>
<evidence type="ECO:0000313" key="3">
    <source>
        <dbReference type="Proteomes" id="UP001339167"/>
    </source>
</evidence>
<comment type="caution">
    <text evidence="2">The sequence shown here is derived from an EMBL/GenBank/DDBJ whole genome shotgun (WGS) entry which is preliminary data.</text>
</comment>
<dbReference type="RefSeq" id="WP_330087033.1">
    <property type="nucleotide sequence ID" value="NZ_JAUGZK010000003.1"/>
</dbReference>
<dbReference type="PROSITE" id="PS51352">
    <property type="entry name" value="THIOREDOXIN_2"/>
    <property type="match status" value="1"/>
</dbReference>
<dbReference type="Pfam" id="PF00578">
    <property type="entry name" value="AhpC-TSA"/>
    <property type="match status" value="1"/>
</dbReference>
<evidence type="ECO:0000259" key="1">
    <source>
        <dbReference type="PROSITE" id="PS51352"/>
    </source>
</evidence>
<name>A0ABU7JEV2_9GAMM</name>
<dbReference type="InterPro" id="IPR050553">
    <property type="entry name" value="Thioredoxin_ResA/DsbE_sf"/>
</dbReference>
<dbReference type="PANTHER" id="PTHR42852:SF17">
    <property type="entry name" value="THIOREDOXIN-LIKE PROTEIN HI_1115"/>
    <property type="match status" value="1"/>
</dbReference>
<dbReference type="SUPFAM" id="SSF52833">
    <property type="entry name" value="Thioredoxin-like"/>
    <property type="match status" value="1"/>
</dbReference>
<dbReference type="InterPro" id="IPR036249">
    <property type="entry name" value="Thioredoxin-like_sf"/>
</dbReference>